<dbReference type="EMBL" id="LVYI01000012">
    <property type="protein sequence ID" value="OAP54945.1"/>
    <property type="molecule type" value="Genomic_DNA"/>
</dbReference>
<dbReference type="NCBIfam" id="TIGR00272">
    <property type="entry name" value="DPH2"/>
    <property type="match status" value="1"/>
</dbReference>
<dbReference type="UniPathway" id="UPA00559"/>
<evidence type="ECO:0000313" key="9">
    <source>
        <dbReference type="EMBL" id="OAP54945.1"/>
    </source>
</evidence>
<dbReference type="FunFam" id="3.40.50.11860:FF:000001">
    <property type="entry name" value="2-(3-amino-3-carboxypropyl)histidine synthase subunit 2"/>
    <property type="match status" value="1"/>
</dbReference>
<evidence type="ECO:0000256" key="4">
    <source>
        <dbReference type="ARBA" id="ARBA00022723"/>
    </source>
</evidence>
<dbReference type="STRING" id="1367422.A0A178Z7C0"/>
<dbReference type="Proteomes" id="UP000078343">
    <property type="component" value="Unassembled WGS sequence"/>
</dbReference>
<dbReference type="GO" id="GO:0090560">
    <property type="term" value="F:2-(3-amino-3-carboxypropyl)histidine synthase activity"/>
    <property type="evidence" value="ECO:0007669"/>
    <property type="project" value="EnsemblFungi"/>
</dbReference>
<comment type="caution">
    <text evidence="9">The sequence shown here is derived from an EMBL/GenBank/DDBJ whole genome shotgun (WGS) entry which is preliminary data.</text>
</comment>
<evidence type="ECO:0000313" key="10">
    <source>
        <dbReference type="Proteomes" id="UP000078343"/>
    </source>
</evidence>
<gene>
    <name evidence="9" type="ORF">AYL99_10645</name>
</gene>
<keyword evidence="7" id="KW-0963">Cytoplasm</keyword>
<organism evidence="9 10">
    <name type="scientific">Fonsecaea erecta</name>
    <dbReference type="NCBI Taxonomy" id="1367422"/>
    <lineage>
        <taxon>Eukaryota</taxon>
        <taxon>Fungi</taxon>
        <taxon>Dikarya</taxon>
        <taxon>Ascomycota</taxon>
        <taxon>Pezizomycotina</taxon>
        <taxon>Eurotiomycetes</taxon>
        <taxon>Chaetothyriomycetidae</taxon>
        <taxon>Chaetothyriales</taxon>
        <taxon>Herpotrichiellaceae</taxon>
        <taxon>Fonsecaea</taxon>
    </lineage>
</organism>
<dbReference type="Gene3D" id="3.40.50.11840">
    <property type="entry name" value="Diphthamide synthesis DPH1/DPH2 domain 1"/>
    <property type="match status" value="1"/>
</dbReference>
<dbReference type="GO" id="GO:0051539">
    <property type="term" value="F:4 iron, 4 sulfur cluster binding"/>
    <property type="evidence" value="ECO:0007669"/>
    <property type="project" value="EnsemblFungi"/>
</dbReference>
<keyword evidence="6 7" id="KW-0411">Iron-sulfur</keyword>
<dbReference type="OrthoDB" id="449241at2759"/>
<feature type="compositionally biased region" description="Acidic residues" evidence="8">
    <location>
        <begin position="454"/>
        <end position="466"/>
    </location>
</feature>
<evidence type="ECO:0000256" key="7">
    <source>
        <dbReference type="RuleBase" id="RU364133"/>
    </source>
</evidence>
<dbReference type="GO" id="GO:0005737">
    <property type="term" value="C:cytoplasm"/>
    <property type="evidence" value="ECO:0007669"/>
    <property type="project" value="UniProtKB-SubCell"/>
</dbReference>
<comment type="function">
    <text evidence="7">Required for the first step of diphthamide biosynthesis, a post-translational modification of histidine which occurs in elongation factor 2. DPH1 and DPH2 transfer a 3-amino-3-carboxypropyl (ACP) group from S-adenosyl-L-methionine (SAM) to a histidine residue, the reaction is assisted by a reduction system comprising DPH3 and a NADH-dependent reductase. Facilitates the reduction of the catalytic iron-sulfur cluster found in the DPH1 subunit.</text>
</comment>
<dbReference type="GO" id="GO:0017183">
    <property type="term" value="P:protein histidyl modification to diphthamide"/>
    <property type="evidence" value="ECO:0007669"/>
    <property type="project" value="UniProtKB-UniPathway"/>
</dbReference>
<dbReference type="GO" id="GO:0046872">
    <property type="term" value="F:metal ion binding"/>
    <property type="evidence" value="ECO:0007669"/>
    <property type="project" value="UniProtKB-KW"/>
</dbReference>
<dbReference type="SFLD" id="SFLDF00408">
    <property type="entry name" value="Diphthamide_biosynthesis_famil"/>
    <property type="match status" value="1"/>
</dbReference>
<dbReference type="PANTHER" id="PTHR10762:SF2">
    <property type="entry name" value="2-(3-AMINO-3-CARBOXYPROPYL)HISTIDINE SYNTHASE SUBUNIT 2"/>
    <property type="match status" value="1"/>
</dbReference>
<feature type="region of interest" description="Disordered" evidence="8">
    <location>
        <begin position="428"/>
        <end position="509"/>
    </location>
</feature>
<dbReference type="InterPro" id="IPR042265">
    <property type="entry name" value="DPH1/DPH2_3"/>
</dbReference>
<keyword evidence="10" id="KW-1185">Reference proteome</keyword>
<dbReference type="SFLD" id="SFLDS00032">
    <property type="entry name" value="Radical_SAM_3-amino-3-carboxyp"/>
    <property type="match status" value="1"/>
</dbReference>
<accession>A0A178Z7C0</accession>
<dbReference type="NCBIfam" id="TIGR00322">
    <property type="entry name" value="diphth2_R"/>
    <property type="match status" value="1"/>
</dbReference>
<dbReference type="InterPro" id="IPR042263">
    <property type="entry name" value="DPH1/DPH2_1"/>
</dbReference>
<name>A0A178Z7C0_9EURO</name>
<comment type="subcellular location">
    <subcellularLocation>
        <location evidence="7">Cytoplasm</location>
    </subcellularLocation>
</comment>
<comment type="pathway">
    <text evidence="2 7">Protein modification; peptidyl-diphthamide biosynthesis.</text>
</comment>
<protein>
    <recommendedName>
        <fullName evidence="7">2-(3-amino-3-carboxypropyl)histidine synthase subunit 2</fullName>
    </recommendedName>
</protein>
<dbReference type="GO" id="GO:0120513">
    <property type="term" value="C:2-(3-amino-3-carboxypropyl)histidine synthase complex"/>
    <property type="evidence" value="ECO:0007669"/>
    <property type="project" value="EnsemblFungi"/>
</dbReference>
<sequence length="578" mass="63367">MTEELSAPPVLSTPDTHILDETLPGATRHQPEILSDEQIKTRYEITRTVEEIKQRRWKRVALQFPDHMLAHSARVYQLLARGLQEQAKATIGTGTNGTGCGDPGSEDLDVSELSIEDTKPIMLTILGDTSYGSCCVDEIAAEHVNADAVVHYGRACLSPTSRLPVLHIFTTMDLEATHVVNAFQTAFPDLGAKVVLTADVPYAAHVLPLSQMLKNVGYSNLFAASIVHDPSSSIPNRTVPPLVIEDPSSLSEWNLFHISDPPTSLLLTLQSRMASIRVYPTNEPHHLSHSTTESSALETSTAQLLRRRYGLVTSLTTVPVWGILVNTLSVKNYLSILSHVQSLISSAGKKSYLFVVGKLNPAKLANFSEIGGWVVIGCWESSLVDSKEFYRPIITPFELEMVLQGDHQRVWTGQWRGDFQGVLEDAERRNKNGDDQAGASNGYTDMDENRGGDVDLDSESESEPPEFDLRTGRYVSRTRPMQRSRQPVASLSTPDSNSSGALRSSTALTKRSNGTMITVGGVASPAAEYLAQKRSWRGLGSDFEVKYEEDEVEPGSVIEEGRTGVARGYTVGEDLERS</sequence>
<evidence type="ECO:0000256" key="1">
    <source>
        <dbReference type="ARBA" id="ARBA00001966"/>
    </source>
</evidence>
<dbReference type="InterPro" id="IPR016435">
    <property type="entry name" value="DPH1/DPH2"/>
</dbReference>
<dbReference type="PANTHER" id="PTHR10762">
    <property type="entry name" value="DIPHTHAMIDE BIOSYNTHESIS PROTEIN"/>
    <property type="match status" value="1"/>
</dbReference>
<dbReference type="SFLD" id="SFLDG01121">
    <property type="entry name" value="Diphthamide_biosynthesis"/>
    <property type="match status" value="1"/>
</dbReference>
<dbReference type="Pfam" id="PF01866">
    <property type="entry name" value="Diphthamide_syn"/>
    <property type="match status" value="1"/>
</dbReference>
<proteinExistence type="inferred from homology"/>
<evidence type="ECO:0000256" key="8">
    <source>
        <dbReference type="SAM" id="MobiDB-lite"/>
    </source>
</evidence>
<keyword evidence="4 7" id="KW-0479">Metal-binding</keyword>
<dbReference type="Gene3D" id="3.40.50.11860">
    <property type="entry name" value="Diphthamide synthesis DPH1/DPH2 domain 3"/>
    <property type="match status" value="1"/>
</dbReference>
<dbReference type="AlphaFoldDB" id="A0A178Z7C0"/>
<keyword evidence="5 7" id="KW-0408">Iron</keyword>
<evidence type="ECO:0000256" key="3">
    <source>
        <dbReference type="ARBA" id="ARBA00006179"/>
    </source>
</evidence>
<evidence type="ECO:0000256" key="2">
    <source>
        <dbReference type="ARBA" id="ARBA00005156"/>
    </source>
</evidence>
<comment type="cofactor">
    <cofactor evidence="1">
        <name>[4Fe-4S] cluster</name>
        <dbReference type="ChEBI" id="CHEBI:49883"/>
    </cofactor>
</comment>
<feature type="compositionally biased region" description="Polar residues" evidence="8">
    <location>
        <begin position="479"/>
        <end position="509"/>
    </location>
</feature>
<feature type="region of interest" description="Disordered" evidence="8">
    <location>
        <begin position="1"/>
        <end position="29"/>
    </location>
</feature>
<evidence type="ECO:0000256" key="6">
    <source>
        <dbReference type="ARBA" id="ARBA00023014"/>
    </source>
</evidence>
<comment type="similarity">
    <text evidence="3 7">Belongs to the DPH1/DPH2 family. DPH2 subfamily.</text>
</comment>
<dbReference type="RefSeq" id="XP_018688312.1">
    <property type="nucleotide sequence ID" value="XM_018842151.1"/>
</dbReference>
<reference evidence="9 10" key="1">
    <citation type="submission" date="2016-04" db="EMBL/GenBank/DDBJ databases">
        <title>Draft genome of Fonsecaea erecta CBS 125763.</title>
        <authorList>
            <person name="Weiss V.A."/>
            <person name="Vicente V.A."/>
            <person name="Raittz R.T."/>
            <person name="Moreno L.F."/>
            <person name="De Souza E.M."/>
            <person name="Pedrosa F.O."/>
            <person name="Steffens M.B."/>
            <person name="Faoro H."/>
            <person name="Tadra-Sfeir M.Z."/>
            <person name="Najafzadeh M.J."/>
            <person name="Felipe M.S."/>
            <person name="Teixeira M."/>
            <person name="Sun J."/>
            <person name="Xi L."/>
            <person name="Gomes R."/>
            <person name="De Azevedo C.M."/>
            <person name="Salgado C.G."/>
            <person name="Da Silva M.B."/>
            <person name="Nascimento M.F."/>
            <person name="Queiroz-Telles F."/>
            <person name="Attili D.S."/>
            <person name="Gorbushina A."/>
        </authorList>
    </citation>
    <scope>NUCLEOTIDE SEQUENCE [LARGE SCALE GENOMIC DNA]</scope>
    <source>
        <strain evidence="9 10">CBS 125763</strain>
    </source>
</reference>
<evidence type="ECO:0000256" key="5">
    <source>
        <dbReference type="ARBA" id="ARBA00023004"/>
    </source>
</evidence>
<dbReference type="GeneID" id="30014813"/>
<dbReference type="InterPro" id="IPR010014">
    <property type="entry name" value="DHP2"/>
</dbReference>